<reference evidence="1" key="1">
    <citation type="submission" date="2020-12" db="EMBL/GenBank/DDBJ databases">
        <authorList>
            <person name="Iha C."/>
        </authorList>
    </citation>
    <scope>NUCLEOTIDE SEQUENCE</scope>
</reference>
<proteinExistence type="predicted"/>
<name>A0A8S1J9Y0_9CHLO</name>
<protein>
    <submittedName>
        <fullName evidence="1">Uncharacterized protein</fullName>
    </submittedName>
</protein>
<sequence length="145" mass="15554">MLGMLVVQGRPDRWSVGHSQTHTDRVVLAADSQQETAAAAHPAPTTDEVFCVQNELSEVTILLTVTSLVNGNEVDDKTTAKSGTPACLQAPPDGTDITFSTFVNDSKPPIFLFNVTFADIPTMDKACTDYKVTGRGYYPNCSSAL</sequence>
<gene>
    <name evidence="1" type="ORF">OSTQU699_LOCUS8263</name>
</gene>
<evidence type="ECO:0000313" key="2">
    <source>
        <dbReference type="Proteomes" id="UP000708148"/>
    </source>
</evidence>
<evidence type="ECO:0000313" key="1">
    <source>
        <dbReference type="EMBL" id="CAD7702906.1"/>
    </source>
</evidence>
<comment type="caution">
    <text evidence="1">The sequence shown here is derived from an EMBL/GenBank/DDBJ whole genome shotgun (WGS) entry which is preliminary data.</text>
</comment>
<dbReference type="AlphaFoldDB" id="A0A8S1J9Y0"/>
<organism evidence="1 2">
    <name type="scientific">Ostreobium quekettii</name>
    <dbReference type="NCBI Taxonomy" id="121088"/>
    <lineage>
        <taxon>Eukaryota</taxon>
        <taxon>Viridiplantae</taxon>
        <taxon>Chlorophyta</taxon>
        <taxon>core chlorophytes</taxon>
        <taxon>Ulvophyceae</taxon>
        <taxon>TCBD clade</taxon>
        <taxon>Bryopsidales</taxon>
        <taxon>Ostreobineae</taxon>
        <taxon>Ostreobiaceae</taxon>
        <taxon>Ostreobium</taxon>
    </lineage>
</organism>
<keyword evidence="2" id="KW-1185">Reference proteome</keyword>
<dbReference type="Proteomes" id="UP000708148">
    <property type="component" value="Unassembled WGS sequence"/>
</dbReference>
<dbReference type="EMBL" id="CAJHUC010001998">
    <property type="protein sequence ID" value="CAD7702906.1"/>
    <property type="molecule type" value="Genomic_DNA"/>
</dbReference>
<accession>A0A8S1J9Y0</accession>